<feature type="domain" description="A-factor biosynthesis hotdog" evidence="1">
    <location>
        <begin position="26"/>
        <end position="161"/>
    </location>
</feature>
<dbReference type="Proteomes" id="UP001108029">
    <property type="component" value="Unassembled WGS sequence"/>
</dbReference>
<gene>
    <name evidence="2" type="ORF">LJ657_46540</name>
</gene>
<dbReference type="GO" id="GO:0016740">
    <property type="term" value="F:transferase activity"/>
    <property type="evidence" value="ECO:0007669"/>
    <property type="project" value="InterPro"/>
</dbReference>
<accession>A0A9Q3W086</accession>
<keyword evidence="3" id="KW-1185">Reference proteome</keyword>
<reference evidence="2" key="1">
    <citation type="submission" date="2021-12" db="EMBL/GenBank/DDBJ databases">
        <authorList>
            <person name="Lee J.-H."/>
            <person name="Kim S.-B."/>
        </authorList>
    </citation>
    <scope>NUCLEOTIDE SEQUENCE</scope>
    <source>
        <strain evidence="2">NR30</strain>
    </source>
</reference>
<dbReference type="NCBIfam" id="NF041195">
    <property type="entry name" value="ScbA_BarX_GamBu"/>
    <property type="match status" value="1"/>
</dbReference>
<dbReference type="RefSeq" id="WP_232655788.1">
    <property type="nucleotide sequence ID" value="NZ_JAJSBI010000049.1"/>
</dbReference>
<feature type="domain" description="A-factor biosynthesis hotdog" evidence="1">
    <location>
        <begin position="195"/>
        <end position="310"/>
    </location>
</feature>
<dbReference type="InterPro" id="IPR029069">
    <property type="entry name" value="HotDog_dom_sf"/>
</dbReference>
<dbReference type="InterPro" id="IPR047757">
    <property type="entry name" value="AfsA-like"/>
</dbReference>
<dbReference type="InterPro" id="IPR005509">
    <property type="entry name" value="AfsA_hotdog_dom"/>
</dbReference>
<dbReference type="Gene3D" id="3.10.129.10">
    <property type="entry name" value="Hotdog Thioesterase"/>
    <property type="match status" value="1"/>
</dbReference>
<name>A0A9Q3W086_9ACTN</name>
<comment type="caution">
    <text evidence="2">The sequence shown here is derived from an EMBL/GenBank/DDBJ whole genome shotgun (WGS) entry which is preliminary data.</text>
</comment>
<evidence type="ECO:0000313" key="2">
    <source>
        <dbReference type="EMBL" id="MCD9880868.1"/>
    </source>
</evidence>
<organism evidence="2 3">
    <name type="scientific">Streptomyces guryensis</name>
    <dbReference type="NCBI Taxonomy" id="2886947"/>
    <lineage>
        <taxon>Bacteria</taxon>
        <taxon>Bacillati</taxon>
        <taxon>Actinomycetota</taxon>
        <taxon>Actinomycetes</taxon>
        <taxon>Kitasatosporales</taxon>
        <taxon>Streptomycetaceae</taxon>
        <taxon>Streptomyces</taxon>
    </lineage>
</organism>
<dbReference type="AlphaFoldDB" id="A0A9Q3W086"/>
<evidence type="ECO:0000313" key="3">
    <source>
        <dbReference type="Proteomes" id="UP001108029"/>
    </source>
</evidence>
<dbReference type="EMBL" id="JAJSBI010000049">
    <property type="protein sequence ID" value="MCD9880868.1"/>
    <property type="molecule type" value="Genomic_DNA"/>
</dbReference>
<sequence>MQLAPPQTDEPAPALPRLTTTVPKEYVHRACLAEVFLTGCTKQGEAQFALFGQWPRAHTFFQSADSTGHDPLLAAETFRQAGLFLAHAELGVPLGHHFVMWELGFSTELDRLGIGHSPTDVELTATCTDITRRGGRATGFRMELSIRRDGEAIAAGGGRFTVISPAVYRRLRGTRLTCDVSALRGIPRQTMPPSAVGRARTADVVLSPTDQPHRWLLTPDPTHPVLFDHTGDHHPGMVLLEAARQAACALVAPMTVVPSAISTVFHRYAELDEPCVVEAAFAVSQEHDQVTVEVTGRQDDKLVFTSVLTGLLS</sequence>
<protein>
    <recommendedName>
        <fullName evidence="1">A-factor biosynthesis hotdog domain-containing protein</fullName>
    </recommendedName>
</protein>
<proteinExistence type="predicted"/>
<dbReference type="SUPFAM" id="SSF54637">
    <property type="entry name" value="Thioesterase/thiol ester dehydrase-isomerase"/>
    <property type="match status" value="1"/>
</dbReference>
<dbReference type="Pfam" id="PF03756">
    <property type="entry name" value="AfsA"/>
    <property type="match status" value="2"/>
</dbReference>
<evidence type="ECO:0000259" key="1">
    <source>
        <dbReference type="Pfam" id="PF03756"/>
    </source>
</evidence>